<keyword evidence="2" id="KW-1185">Reference proteome</keyword>
<dbReference type="RefSeq" id="WP_318649972.1">
    <property type="nucleotide sequence ID" value="NZ_CP137852.1"/>
</dbReference>
<dbReference type="EMBL" id="CP137852">
    <property type="protein sequence ID" value="WPB85995.1"/>
    <property type="molecule type" value="Genomic_DNA"/>
</dbReference>
<reference evidence="1 2" key="1">
    <citation type="submission" date="2023-11" db="EMBL/GenBank/DDBJ databases">
        <title>Arctic aerobic anoxygenic photoheterotroph Sediminicoccus rosea KRV36 adapts its photosynthesis to long days of polar summer.</title>
        <authorList>
            <person name="Tomasch J."/>
            <person name="Kopejtka K."/>
            <person name="Bily T."/>
            <person name="Gardiner A.T."/>
            <person name="Gardian Z."/>
            <person name="Shivaramu S."/>
            <person name="Koblizek M."/>
            <person name="Engelhardt F."/>
            <person name="Kaftan D."/>
        </authorList>
    </citation>
    <scope>NUCLEOTIDE SEQUENCE [LARGE SCALE GENOMIC DNA]</scope>
    <source>
        <strain evidence="1 2">R-30</strain>
    </source>
</reference>
<gene>
    <name evidence="1" type="ORF">R9Z33_03800</name>
</gene>
<sequence length="125" mass="13103">MKVRLTEHAPWRVPQRPHDAIGRPTLAIVTTLGVLIVQTGLPAFGAEMGLGHAGRLTVLGVILPSIAPRPRGCADPPAVARHLLKDPGLIAFVAIMGLRAGNPLLARGMGVRLTDAGYLAMLPAQ</sequence>
<name>A0ABZ0PJT9_9PROT</name>
<proteinExistence type="predicted"/>
<organism evidence="1 2">
    <name type="scientific">Sediminicoccus rosea</name>
    <dbReference type="NCBI Taxonomy" id="1225128"/>
    <lineage>
        <taxon>Bacteria</taxon>
        <taxon>Pseudomonadati</taxon>
        <taxon>Pseudomonadota</taxon>
        <taxon>Alphaproteobacteria</taxon>
        <taxon>Acetobacterales</taxon>
        <taxon>Roseomonadaceae</taxon>
        <taxon>Sediminicoccus</taxon>
    </lineage>
</organism>
<protein>
    <submittedName>
        <fullName evidence="1">Uncharacterized protein</fullName>
    </submittedName>
</protein>
<accession>A0ABZ0PJT9</accession>
<evidence type="ECO:0000313" key="2">
    <source>
        <dbReference type="Proteomes" id="UP001305521"/>
    </source>
</evidence>
<dbReference type="Proteomes" id="UP001305521">
    <property type="component" value="Chromosome"/>
</dbReference>
<evidence type="ECO:0000313" key="1">
    <source>
        <dbReference type="EMBL" id="WPB85995.1"/>
    </source>
</evidence>